<reference evidence="2" key="1">
    <citation type="submission" date="2022-01" db="EMBL/GenBank/DDBJ databases">
        <title>Genome-Based Taxonomic Classification of the Phylum Actinobacteria.</title>
        <authorList>
            <person name="Gao Y."/>
        </authorList>
    </citation>
    <scope>NUCLEOTIDE SEQUENCE</scope>
    <source>
        <strain evidence="2">KLBMP 8922</strain>
    </source>
</reference>
<dbReference type="InterPro" id="IPR032710">
    <property type="entry name" value="NTF2-like_dom_sf"/>
</dbReference>
<gene>
    <name evidence="2" type="ORF">LZ495_06045</name>
</gene>
<protein>
    <submittedName>
        <fullName evidence="2">Nuclear transport factor 2 family protein</fullName>
    </submittedName>
</protein>
<organism evidence="2 3">
    <name type="scientific">Yinghuangia soli</name>
    <dbReference type="NCBI Taxonomy" id="2908204"/>
    <lineage>
        <taxon>Bacteria</taxon>
        <taxon>Bacillati</taxon>
        <taxon>Actinomycetota</taxon>
        <taxon>Actinomycetes</taxon>
        <taxon>Kitasatosporales</taxon>
        <taxon>Streptomycetaceae</taxon>
        <taxon>Yinghuangia</taxon>
    </lineage>
</organism>
<evidence type="ECO:0000313" key="2">
    <source>
        <dbReference type="EMBL" id="MCF2526778.1"/>
    </source>
</evidence>
<accession>A0AA41PVR9</accession>
<dbReference type="Gene3D" id="3.10.450.50">
    <property type="match status" value="1"/>
</dbReference>
<feature type="domain" description="SnoaL-like" evidence="1">
    <location>
        <begin position="11"/>
        <end position="115"/>
    </location>
</feature>
<dbReference type="InterPro" id="IPR037401">
    <property type="entry name" value="SnoaL-like"/>
</dbReference>
<dbReference type="SUPFAM" id="SSF54427">
    <property type="entry name" value="NTF2-like"/>
    <property type="match status" value="1"/>
</dbReference>
<evidence type="ECO:0000313" key="3">
    <source>
        <dbReference type="Proteomes" id="UP001165378"/>
    </source>
</evidence>
<evidence type="ECO:0000259" key="1">
    <source>
        <dbReference type="Pfam" id="PF12680"/>
    </source>
</evidence>
<name>A0AA41PVR9_9ACTN</name>
<dbReference type="Proteomes" id="UP001165378">
    <property type="component" value="Unassembled WGS sequence"/>
</dbReference>
<dbReference type="RefSeq" id="WP_235050912.1">
    <property type="nucleotide sequence ID" value="NZ_JAKFHA010000002.1"/>
</dbReference>
<dbReference type="EMBL" id="JAKFHA010000002">
    <property type="protein sequence ID" value="MCF2526778.1"/>
    <property type="molecule type" value="Genomic_DNA"/>
</dbReference>
<keyword evidence="3" id="KW-1185">Reference proteome</keyword>
<dbReference type="Pfam" id="PF12680">
    <property type="entry name" value="SnoaL_2"/>
    <property type="match status" value="1"/>
</dbReference>
<sequence>MSRSIDNKKLVEQFWQDLYDRDFDKVGAYFAEDGHYTDVPAPGAGAYGPAQIAARLRLGLEMLSGYEHHLKHIVADDTVVVTEHAEKWFWETGESVLLPFVSVHEVGPDGKLVRWHDYWDFNTLMNAAPAWWLEHIAKGFA</sequence>
<proteinExistence type="predicted"/>
<dbReference type="AlphaFoldDB" id="A0AA41PVR9"/>
<comment type="caution">
    <text evidence="2">The sequence shown here is derived from an EMBL/GenBank/DDBJ whole genome shotgun (WGS) entry which is preliminary data.</text>
</comment>